<feature type="site" description="Interaction with DNA" evidence="10">
    <location>
        <position position="148"/>
    </location>
</feature>
<proteinExistence type="inferred from homology"/>
<dbReference type="EC" id="5.6.2.1" evidence="10"/>
<dbReference type="OrthoDB" id="9804262at2"/>
<gene>
    <name evidence="10" type="primary">topA</name>
    <name evidence="13" type="ORF">SAMN02745180_01913</name>
</gene>
<dbReference type="Gene3D" id="1.10.460.10">
    <property type="entry name" value="Topoisomerase I, domain 2"/>
    <property type="match status" value="1"/>
</dbReference>
<evidence type="ECO:0000256" key="3">
    <source>
        <dbReference type="ARBA" id="ARBA00022723"/>
    </source>
</evidence>
<dbReference type="GO" id="GO:0005694">
    <property type="term" value="C:chromosome"/>
    <property type="evidence" value="ECO:0007669"/>
    <property type="project" value="InterPro"/>
</dbReference>
<keyword evidence="3" id="KW-0479">Metal-binding</keyword>
<dbReference type="SUPFAM" id="SSF56712">
    <property type="entry name" value="Prokaryotic type I DNA topoisomerase"/>
    <property type="match status" value="1"/>
</dbReference>
<feature type="site" description="Interaction with DNA" evidence="10">
    <location>
        <position position="33"/>
    </location>
</feature>
<dbReference type="GO" id="GO:0003677">
    <property type="term" value="F:DNA binding"/>
    <property type="evidence" value="ECO:0007669"/>
    <property type="project" value="UniProtKB-KW"/>
</dbReference>
<dbReference type="GO" id="GO:0003917">
    <property type="term" value="F:DNA topoisomerase type I (single strand cut, ATP-independent) activity"/>
    <property type="evidence" value="ECO:0007669"/>
    <property type="project" value="UniProtKB-UniRule"/>
</dbReference>
<comment type="subunit">
    <text evidence="10">Monomer.</text>
</comment>
<protein>
    <recommendedName>
        <fullName evidence="10">DNA topoisomerase 1</fullName>
        <ecNumber evidence="10">5.6.2.1</ecNumber>
    </recommendedName>
    <alternativeName>
        <fullName evidence="10">DNA topoisomerase I</fullName>
    </alternativeName>
</protein>
<dbReference type="SMART" id="SM00437">
    <property type="entry name" value="TOP1Ac"/>
    <property type="match status" value="1"/>
</dbReference>
<organism evidence="13 14">
    <name type="scientific">Sporanaerobacter acetigenes DSM 13106</name>
    <dbReference type="NCBI Taxonomy" id="1123281"/>
    <lineage>
        <taxon>Bacteria</taxon>
        <taxon>Bacillati</taxon>
        <taxon>Bacillota</taxon>
        <taxon>Tissierellia</taxon>
        <taxon>Tissierellales</taxon>
        <taxon>Sporanaerobacteraceae</taxon>
        <taxon>Sporanaerobacter</taxon>
    </lineage>
</organism>
<feature type="site" description="Interaction with DNA" evidence="10">
    <location>
        <position position="139"/>
    </location>
</feature>
<dbReference type="Pfam" id="PF01131">
    <property type="entry name" value="Topoisom_bac"/>
    <property type="match status" value="1"/>
</dbReference>
<dbReference type="InterPro" id="IPR013825">
    <property type="entry name" value="Topo_IA_cen_sub2"/>
</dbReference>
<feature type="domain" description="Toprim" evidence="11">
    <location>
        <begin position="3"/>
        <end position="113"/>
    </location>
</feature>
<dbReference type="PANTHER" id="PTHR42785:SF1">
    <property type="entry name" value="DNA TOPOISOMERASE"/>
    <property type="match status" value="1"/>
</dbReference>
<dbReference type="SMART" id="SM00493">
    <property type="entry name" value="TOPRIM"/>
    <property type="match status" value="1"/>
</dbReference>
<comment type="catalytic activity">
    <reaction evidence="1 10">
        <text>ATP-independent breakage of single-stranded DNA, followed by passage and rejoining.</text>
        <dbReference type="EC" id="5.6.2.1"/>
    </reaction>
</comment>
<dbReference type="InterPro" id="IPR013498">
    <property type="entry name" value="Topo_IA_Znf"/>
</dbReference>
<dbReference type="Proteomes" id="UP000184389">
    <property type="component" value="Unassembled WGS sequence"/>
</dbReference>
<keyword evidence="7 10" id="KW-0799">Topoisomerase</keyword>
<feature type="site" description="Interaction with DNA" evidence="10">
    <location>
        <position position="492"/>
    </location>
</feature>
<feature type="domain" description="Topo IA-type catalytic" evidence="12">
    <location>
        <begin position="129"/>
        <end position="561"/>
    </location>
</feature>
<evidence type="ECO:0000313" key="14">
    <source>
        <dbReference type="Proteomes" id="UP000184389"/>
    </source>
</evidence>
<feature type="site" description="Interaction with DNA" evidence="10">
    <location>
        <position position="155"/>
    </location>
</feature>
<dbReference type="GO" id="GO:0008270">
    <property type="term" value="F:zinc ion binding"/>
    <property type="evidence" value="ECO:0007669"/>
    <property type="project" value="UniProtKB-KW"/>
</dbReference>
<evidence type="ECO:0000256" key="6">
    <source>
        <dbReference type="ARBA" id="ARBA00022842"/>
    </source>
</evidence>
<dbReference type="CDD" id="cd03363">
    <property type="entry name" value="TOPRIM_TopoIA_TopoI"/>
    <property type="match status" value="1"/>
</dbReference>
<evidence type="ECO:0000256" key="8">
    <source>
        <dbReference type="ARBA" id="ARBA00023125"/>
    </source>
</evidence>
<dbReference type="RefSeq" id="WP_072744568.1">
    <property type="nucleotide sequence ID" value="NZ_FQXR01000008.1"/>
</dbReference>
<sequence length="699" mass="80361">MGKNLVIVESPAKAKTIEKFLGKKYTVKASVGHVRDLPKSSLGIDIENNFDPKYITIRGKGPVIKELKDVAKKADKIYLATDPDREGEAISWHLSHLLGLDEDEPIRIEFNEITKEAVSEAIKKPRPVNKDLVDAQQARRVLDRLVGYKISPLLWKKLRKGLSAGRVQSVAVKLICDREKEIENFIPEEYWSIKGIFDKDNEMLEADFYGKIIENKEVKMELKSKEEVDKILEGLEDEKYYIDEVKKGTKKRNPYPPYTTSTLQQDASKRLGFSTKKTMMVAQQLYEGIDLKKDGTIGLITYIRTDSTRISDGAIKDTDEFIVENYGKQYSNGGRKFKNKKNGDIQDAHEAIRPTSVRRVPDNIREYLSSDQYKLYKLIWERYVSSQMSSAIYDTMSIKILCREYIFKSTSSKIKFEGFMKVYNINEKDNNKVMTFLLHKGEELKLYKLEPAQHFTQPPASYSEATLIKTLEELGIGRPSTYAPTISTILSREYVVLENKYFKPTELGILVNELLEEYFKNIVNEEFTAEMEEKLDNVADGKYPWKKVVEDFYKDFSKDLIVAEEEIDKIEIEEEVTDVICEKCGRNMVVKYGRYGKFLACPGYPECKNTKPLLQELDVECPLCGGKIVERRSKKGRLFYGCSNYPKCNFVSWDRPIKEKCPNCGGLLVQKRNKNSTTVKCIDKSCGFSKVEKNVKKNI</sequence>
<keyword evidence="8 10" id="KW-0238">DNA-binding</keyword>
<keyword evidence="14" id="KW-1185">Reference proteome</keyword>
<dbReference type="SUPFAM" id="SSF57783">
    <property type="entry name" value="Zinc beta-ribbon"/>
    <property type="match status" value="2"/>
</dbReference>
<evidence type="ECO:0000256" key="5">
    <source>
        <dbReference type="ARBA" id="ARBA00022833"/>
    </source>
</evidence>
<dbReference type="Gene3D" id="2.70.20.10">
    <property type="entry name" value="Topoisomerase I, domain 3"/>
    <property type="match status" value="1"/>
</dbReference>
<dbReference type="NCBIfam" id="TIGR01051">
    <property type="entry name" value="topA_bact"/>
    <property type="match status" value="1"/>
</dbReference>
<feature type="site" description="Interaction with DNA" evidence="10">
    <location>
        <position position="140"/>
    </location>
</feature>
<evidence type="ECO:0000256" key="7">
    <source>
        <dbReference type="ARBA" id="ARBA00023029"/>
    </source>
</evidence>
<dbReference type="PROSITE" id="PS00396">
    <property type="entry name" value="TOPO_IA_1"/>
    <property type="match status" value="1"/>
</dbReference>
<dbReference type="InterPro" id="IPR023406">
    <property type="entry name" value="Topo_IA_AS"/>
</dbReference>
<dbReference type="EMBL" id="FQXR01000008">
    <property type="protein sequence ID" value="SHI05038.1"/>
    <property type="molecule type" value="Genomic_DNA"/>
</dbReference>
<evidence type="ECO:0000256" key="9">
    <source>
        <dbReference type="ARBA" id="ARBA00023235"/>
    </source>
</evidence>
<dbReference type="PANTHER" id="PTHR42785">
    <property type="entry name" value="DNA TOPOISOMERASE, TYPE IA, CORE"/>
    <property type="match status" value="1"/>
</dbReference>
<dbReference type="CDD" id="cd00186">
    <property type="entry name" value="TOP1Ac"/>
    <property type="match status" value="1"/>
</dbReference>
<dbReference type="Pfam" id="PF01751">
    <property type="entry name" value="Toprim"/>
    <property type="match status" value="1"/>
</dbReference>
<evidence type="ECO:0000313" key="13">
    <source>
        <dbReference type="EMBL" id="SHI05038.1"/>
    </source>
</evidence>
<accession>A0A1M5XZR5</accession>
<dbReference type="Gene3D" id="3.30.65.10">
    <property type="entry name" value="Bacterial Topoisomerase I, domain 1"/>
    <property type="match status" value="2"/>
</dbReference>
<dbReference type="InterPro" id="IPR013824">
    <property type="entry name" value="Topo_IA_cen_sub1"/>
</dbReference>
<feature type="site" description="Interaction with DNA" evidence="10">
    <location>
        <position position="143"/>
    </location>
</feature>
<dbReference type="InterPro" id="IPR028612">
    <property type="entry name" value="Topoisom_1_IA"/>
</dbReference>
<dbReference type="PROSITE" id="PS52039">
    <property type="entry name" value="TOPO_IA_2"/>
    <property type="match status" value="1"/>
</dbReference>
<dbReference type="GO" id="GO:0006265">
    <property type="term" value="P:DNA topological change"/>
    <property type="evidence" value="ECO:0007669"/>
    <property type="project" value="UniProtKB-UniRule"/>
</dbReference>
<feature type="active site" description="O-(5'-phospho-DNA)-tyrosine intermediate" evidence="10">
    <location>
        <position position="302"/>
    </location>
</feature>
<dbReference type="InterPro" id="IPR003601">
    <property type="entry name" value="Topo_IA_2"/>
</dbReference>
<dbReference type="InterPro" id="IPR005733">
    <property type="entry name" value="TopoI_bac-type"/>
</dbReference>
<dbReference type="AlphaFoldDB" id="A0A1M5XZR5"/>
<evidence type="ECO:0000259" key="12">
    <source>
        <dbReference type="PROSITE" id="PS52039"/>
    </source>
</evidence>
<dbReference type="InterPro" id="IPR013497">
    <property type="entry name" value="Topo_IA_cen"/>
</dbReference>
<dbReference type="InterPro" id="IPR003602">
    <property type="entry name" value="Topo_IA_DNA-bd_dom"/>
</dbReference>
<evidence type="ECO:0000256" key="1">
    <source>
        <dbReference type="ARBA" id="ARBA00000213"/>
    </source>
</evidence>
<feature type="region of interest" description="Interaction with DNA" evidence="10">
    <location>
        <begin position="163"/>
        <end position="168"/>
    </location>
</feature>
<keyword evidence="4" id="KW-0863">Zinc-finger</keyword>
<dbReference type="STRING" id="1123281.SAMN02745180_01913"/>
<evidence type="ECO:0000256" key="4">
    <source>
        <dbReference type="ARBA" id="ARBA00022771"/>
    </source>
</evidence>
<dbReference type="InterPro" id="IPR013826">
    <property type="entry name" value="Topo_IA_cen_sub3"/>
</dbReference>
<comment type="function">
    <text evidence="10">Releases the supercoiling and torsional tension of DNA, which is introduced during the DNA replication and transcription, by transiently cleaving and rejoining one strand of the DNA duplex. Introduces a single-strand break via transesterification at a target site in duplex DNA. The scissile phosphodiester is attacked by the catalytic tyrosine of the enzyme, resulting in the formation of a DNA-(5'-phosphotyrosyl)-enzyme intermediate and the expulsion of a 3'-OH DNA strand. The free DNA strand then undergoes passage around the unbroken strand, thus removing DNA supercoils. Finally, in the religation step, the DNA 3'-OH attacks the covalent intermediate to expel the active-site tyrosine and restore the DNA phosphodiester backbone.</text>
</comment>
<dbReference type="InterPro" id="IPR000380">
    <property type="entry name" value="Topo_IA"/>
</dbReference>
<comment type="similarity">
    <text evidence="2 10">Belongs to the type IA topoisomerase family.</text>
</comment>
<keyword evidence="5" id="KW-0862">Zinc</keyword>
<evidence type="ECO:0000259" key="11">
    <source>
        <dbReference type="PROSITE" id="PS50880"/>
    </source>
</evidence>
<dbReference type="PRINTS" id="PR00417">
    <property type="entry name" value="PRTPISMRASEI"/>
</dbReference>
<dbReference type="HAMAP" id="MF_00952">
    <property type="entry name" value="Topoisom_1_prok"/>
    <property type="match status" value="1"/>
</dbReference>
<evidence type="ECO:0000256" key="10">
    <source>
        <dbReference type="HAMAP-Rule" id="MF_00952"/>
    </source>
</evidence>
<dbReference type="Gene3D" id="1.10.290.10">
    <property type="entry name" value="Topoisomerase I, domain 4"/>
    <property type="match status" value="1"/>
</dbReference>
<evidence type="ECO:0000256" key="2">
    <source>
        <dbReference type="ARBA" id="ARBA00009446"/>
    </source>
</evidence>
<name>A0A1M5XZR5_9FIRM</name>
<dbReference type="InterPro" id="IPR023405">
    <property type="entry name" value="Topo_IA_core_domain"/>
</dbReference>
<feature type="site" description="Interaction with DNA" evidence="10">
    <location>
        <position position="304"/>
    </location>
</feature>
<dbReference type="Pfam" id="PF01396">
    <property type="entry name" value="Zn_ribbon_Top1"/>
    <property type="match status" value="3"/>
</dbReference>
<dbReference type="PROSITE" id="PS50880">
    <property type="entry name" value="TOPRIM"/>
    <property type="match status" value="1"/>
</dbReference>
<keyword evidence="6" id="KW-0460">Magnesium</keyword>
<reference evidence="13 14" key="1">
    <citation type="submission" date="2016-11" db="EMBL/GenBank/DDBJ databases">
        <authorList>
            <person name="Jaros S."/>
            <person name="Januszkiewicz K."/>
            <person name="Wedrychowicz H."/>
        </authorList>
    </citation>
    <scope>NUCLEOTIDE SEQUENCE [LARGE SCALE GENOMIC DNA]</scope>
    <source>
        <strain evidence="13 14">DSM 13106</strain>
    </source>
</reference>
<dbReference type="SMART" id="SM00436">
    <property type="entry name" value="TOP1Bc"/>
    <property type="match status" value="1"/>
</dbReference>
<dbReference type="InterPro" id="IPR006171">
    <property type="entry name" value="TOPRIM_dom"/>
</dbReference>
<dbReference type="InterPro" id="IPR034149">
    <property type="entry name" value="TOPRIM_TopoI"/>
</dbReference>
<keyword evidence="9 10" id="KW-0413">Isomerase</keyword>
<dbReference type="Gene3D" id="3.40.50.140">
    <property type="match status" value="1"/>
</dbReference>